<dbReference type="AlphaFoldDB" id="A0A081LE97"/>
<dbReference type="Gene3D" id="3.40.50.11030">
    <property type="entry name" value="Threonylcarbamoyl-AMP synthase, C-terminal domain"/>
    <property type="match status" value="1"/>
</dbReference>
<dbReference type="GO" id="GO:0000049">
    <property type="term" value="F:tRNA binding"/>
    <property type="evidence" value="ECO:0007669"/>
    <property type="project" value="TreeGrafter"/>
</dbReference>
<dbReference type="FunFam" id="3.90.870.10:FF:000008">
    <property type="entry name" value="Threonylcarbamoyl-AMP synthase"/>
    <property type="match status" value="1"/>
</dbReference>
<comment type="function">
    <text evidence="13">Required for the formation of a threonylcarbamoyl group on adenosine at position 37 (t(6)A37) in tRNAs that read codons beginning with adenine.</text>
</comment>
<dbReference type="Pfam" id="PF03481">
    <property type="entry name" value="Sua5_C"/>
    <property type="match status" value="1"/>
</dbReference>
<dbReference type="InterPro" id="IPR005145">
    <property type="entry name" value="Sua5_C"/>
</dbReference>
<evidence type="ECO:0000256" key="3">
    <source>
        <dbReference type="ARBA" id="ARBA00012584"/>
    </source>
</evidence>
<sequence>MMLNTKRWSVDLEKDLSTYYPQIEQAALLLQQNEVVAFPTETVYGLGANAKETEAVMKIYEAKGRPSDNPLIVHIAEVQQLHEFAQIENEKAKALMDAFWPGALTIVLPCKLGTLSKQVTAGLSTVGVRMPDHPIALELIRAAGLPIAAPSANRSGKPSPTLADHVASDLDGRIAGIVDGGSTGIGVESTVVSCVDETPVILRPGGITKEALEEVVGAVSIDPGLTKKDEAPVSPGMKYTHYAPEAHMYIFHGSDEEMQRHIQKYQAEGQKVGVLTTEEKKSLFTADVVYSCGWREKPETVAANLYRVLRQFDETDVDLIISEAFSEQGVGSAIMNRLQKAAGGRTLSSFK</sequence>
<organism evidence="16 17">
    <name type="scientific">Bacillus zhangzhouensis</name>
    <dbReference type="NCBI Taxonomy" id="1178540"/>
    <lineage>
        <taxon>Bacteria</taxon>
        <taxon>Bacillati</taxon>
        <taxon>Bacillota</taxon>
        <taxon>Bacilli</taxon>
        <taxon>Bacillales</taxon>
        <taxon>Bacillaceae</taxon>
        <taxon>Bacillus</taxon>
    </lineage>
</organism>
<comment type="similarity">
    <text evidence="2 13">Belongs to the SUA5 family.</text>
</comment>
<feature type="binding site" evidence="14">
    <location>
        <position position="74"/>
    </location>
    <ligand>
        <name>L-threonine</name>
        <dbReference type="ChEBI" id="CHEBI:57926"/>
    </ligand>
</feature>
<gene>
    <name evidence="16" type="ORF">BA70_10600</name>
</gene>
<evidence type="ECO:0000256" key="13">
    <source>
        <dbReference type="PIRNR" id="PIRNR004930"/>
    </source>
</evidence>
<feature type="binding site" evidence="14">
    <location>
        <position position="151"/>
    </location>
    <ligand>
        <name>ATP</name>
        <dbReference type="ChEBI" id="CHEBI:30616"/>
    </ligand>
</feature>
<feature type="binding site" evidence="14">
    <location>
        <position position="65"/>
    </location>
    <ligand>
        <name>ATP</name>
        <dbReference type="ChEBI" id="CHEBI:30616"/>
    </ligand>
</feature>
<feature type="binding site" evidence="14">
    <location>
        <position position="125"/>
    </location>
    <ligand>
        <name>ATP</name>
        <dbReference type="ChEBI" id="CHEBI:30616"/>
    </ligand>
</feature>
<keyword evidence="17" id="KW-1185">Reference proteome</keyword>
<dbReference type="PIRSF" id="PIRSF004930">
    <property type="entry name" value="Tln_factor_SUA5"/>
    <property type="match status" value="1"/>
</dbReference>
<evidence type="ECO:0000313" key="16">
    <source>
        <dbReference type="EMBL" id="KEP27573.1"/>
    </source>
</evidence>
<accession>A0A081LE97</accession>
<protein>
    <recommendedName>
        <fullName evidence="4 13">Threonylcarbamoyl-AMP synthase</fullName>
        <shortName evidence="13">TC-AMP synthase</shortName>
        <ecNumber evidence="3 13">2.7.7.87</ecNumber>
    </recommendedName>
    <alternativeName>
        <fullName evidence="11 13">L-threonylcarbamoyladenylate synthase</fullName>
    </alternativeName>
</protein>
<evidence type="ECO:0000256" key="10">
    <source>
        <dbReference type="ARBA" id="ARBA00022840"/>
    </source>
</evidence>
<dbReference type="InterPro" id="IPR006070">
    <property type="entry name" value="Sua5-like_dom"/>
</dbReference>
<keyword evidence="8 13" id="KW-0548">Nucleotidyltransferase</keyword>
<dbReference type="InterPro" id="IPR017945">
    <property type="entry name" value="DHBP_synth_RibB-like_a/b_dom"/>
</dbReference>
<comment type="caution">
    <text evidence="16">The sequence shown here is derived from an EMBL/GenBank/DDBJ whole genome shotgun (WGS) entry which is preliminary data.</text>
</comment>
<evidence type="ECO:0000256" key="9">
    <source>
        <dbReference type="ARBA" id="ARBA00022741"/>
    </source>
</evidence>
<dbReference type="NCBIfam" id="TIGR00057">
    <property type="entry name" value="L-threonylcarbamoyladenylate synthase"/>
    <property type="match status" value="1"/>
</dbReference>
<evidence type="ECO:0000256" key="2">
    <source>
        <dbReference type="ARBA" id="ARBA00007663"/>
    </source>
</evidence>
<comment type="subcellular location">
    <subcellularLocation>
        <location evidence="1 13">Cytoplasm</location>
    </subcellularLocation>
</comment>
<evidence type="ECO:0000256" key="11">
    <source>
        <dbReference type="ARBA" id="ARBA00029774"/>
    </source>
</evidence>
<dbReference type="eggNOG" id="COG0009">
    <property type="taxonomic scope" value="Bacteria"/>
</dbReference>
<dbReference type="GO" id="GO:0061710">
    <property type="term" value="F:L-threonylcarbamoyladenylate synthase"/>
    <property type="evidence" value="ECO:0007669"/>
    <property type="project" value="UniProtKB-EC"/>
</dbReference>
<feature type="binding site" evidence="14">
    <location>
        <position position="42"/>
    </location>
    <ligand>
        <name>L-threonine</name>
        <dbReference type="ChEBI" id="CHEBI:57926"/>
    </ligand>
</feature>
<feature type="binding site" evidence="14">
    <location>
        <position position="159"/>
    </location>
    <ligand>
        <name>ATP</name>
        <dbReference type="ChEBI" id="CHEBI:30616"/>
    </ligand>
</feature>
<feature type="binding site" evidence="14">
    <location>
        <position position="189"/>
    </location>
    <ligand>
        <name>L-threonine</name>
        <dbReference type="ChEBI" id="CHEBI:57926"/>
    </ligand>
</feature>
<evidence type="ECO:0000313" key="17">
    <source>
        <dbReference type="Proteomes" id="UP000028091"/>
    </source>
</evidence>
<evidence type="ECO:0000256" key="14">
    <source>
        <dbReference type="PIRSR" id="PIRSR004930-1"/>
    </source>
</evidence>
<evidence type="ECO:0000256" key="1">
    <source>
        <dbReference type="ARBA" id="ARBA00004496"/>
    </source>
</evidence>
<dbReference type="PANTHER" id="PTHR17490">
    <property type="entry name" value="SUA5"/>
    <property type="match status" value="1"/>
</dbReference>
<keyword evidence="10 13" id="KW-0067">ATP-binding</keyword>
<dbReference type="EC" id="2.7.7.87" evidence="3 13"/>
<evidence type="ECO:0000256" key="4">
    <source>
        <dbReference type="ARBA" id="ARBA00015492"/>
    </source>
</evidence>
<dbReference type="GO" id="GO:0003725">
    <property type="term" value="F:double-stranded RNA binding"/>
    <property type="evidence" value="ECO:0007669"/>
    <property type="project" value="UniProtKB-UniRule"/>
</dbReference>
<evidence type="ECO:0000256" key="12">
    <source>
        <dbReference type="ARBA" id="ARBA00048366"/>
    </source>
</evidence>
<proteinExistence type="inferred from homology"/>
<dbReference type="PANTHER" id="PTHR17490:SF16">
    <property type="entry name" value="THREONYLCARBAMOYL-AMP SYNTHASE"/>
    <property type="match status" value="1"/>
</dbReference>
<keyword evidence="7 13" id="KW-0819">tRNA processing</keyword>
<reference evidence="16 17" key="1">
    <citation type="submission" date="2012-09" db="EMBL/GenBank/DDBJ databases">
        <title>Genome Sequence of Bacillus sp. DW5-4.</title>
        <authorList>
            <person name="Lai Q."/>
            <person name="Liu Y."/>
            <person name="Shao Z."/>
        </authorList>
    </citation>
    <scope>NUCLEOTIDE SEQUENCE [LARGE SCALE GENOMIC DNA]</scope>
    <source>
        <strain evidence="16 17">DW5-4</strain>
    </source>
</reference>
<dbReference type="GO" id="GO:0008033">
    <property type="term" value="P:tRNA processing"/>
    <property type="evidence" value="ECO:0007669"/>
    <property type="project" value="UniProtKB-KW"/>
</dbReference>
<feature type="binding site" evidence="14">
    <location>
        <position position="69"/>
    </location>
    <ligand>
        <name>ATP</name>
        <dbReference type="ChEBI" id="CHEBI:30616"/>
    </ligand>
</feature>
<keyword evidence="9 13" id="KW-0547">Nucleotide-binding</keyword>
<evidence type="ECO:0000256" key="8">
    <source>
        <dbReference type="ARBA" id="ARBA00022695"/>
    </source>
</evidence>
<evidence type="ECO:0000259" key="15">
    <source>
        <dbReference type="PROSITE" id="PS51163"/>
    </source>
</evidence>
<keyword evidence="6 13" id="KW-0808">Transferase</keyword>
<dbReference type="GO" id="GO:0005737">
    <property type="term" value="C:cytoplasm"/>
    <property type="evidence" value="ECO:0007669"/>
    <property type="project" value="UniProtKB-SubCell"/>
</dbReference>
<dbReference type="FunFam" id="3.40.50.11030:FF:000001">
    <property type="entry name" value="Threonylcarbamoyl-AMP synthase"/>
    <property type="match status" value="1"/>
</dbReference>
<comment type="catalytic activity">
    <reaction evidence="12 13">
        <text>L-threonine + hydrogencarbonate + ATP = L-threonylcarbamoyladenylate + diphosphate + H2O</text>
        <dbReference type="Rhea" id="RHEA:36407"/>
        <dbReference type="ChEBI" id="CHEBI:15377"/>
        <dbReference type="ChEBI" id="CHEBI:17544"/>
        <dbReference type="ChEBI" id="CHEBI:30616"/>
        <dbReference type="ChEBI" id="CHEBI:33019"/>
        <dbReference type="ChEBI" id="CHEBI:57926"/>
        <dbReference type="ChEBI" id="CHEBI:73682"/>
        <dbReference type="EC" id="2.7.7.87"/>
    </reaction>
</comment>
<dbReference type="Gene3D" id="3.90.870.10">
    <property type="entry name" value="DHBP synthase"/>
    <property type="match status" value="1"/>
</dbReference>
<keyword evidence="5 13" id="KW-0963">Cytoplasm</keyword>
<feature type="binding site" evidence="14">
    <location>
        <position position="203"/>
    </location>
    <ligand>
        <name>ATP</name>
        <dbReference type="ChEBI" id="CHEBI:30616"/>
    </ligand>
</feature>
<dbReference type="GO" id="GO:0006450">
    <property type="term" value="P:regulation of translational fidelity"/>
    <property type="evidence" value="ECO:0007669"/>
    <property type="project" value="TreeGrafter"/>
</dbReference>
<dbReference type="InterPro" id="IPR050156">
    <property type="entry name" value="TC-AMP_synthase_SUA5"/>
</dbReference>
<dbReference type="Pfam" id="PF01300">
    <property type="entry name" value="Sua5_yciO_yrdC"/>
    <property type="match status" value="1"/>
</dbReference>
<dbReference type="PROSITE" id="PS51163">
    <property type="entry name" value="YRDC"/>
    <property type="match status" value="1"/>
</dbReference>
<evidence type="ECO:0000256" key="5">
    <source>
        <dbReference type="ARBA" id="ARBA00022490"/>
    </source>
</evidence>
<feature type="binding site" evidence="14">
    <location>
        <position position="149"/>
    </location>
    <ligand>
        <name>L-threonine</name>
        <dbReference type="ChEBI" id="CHEBI:57926"/>
    </ligand>
</feature>
<dbReference type="InterPro" id="IPR038385">
    <property type="entry name" value="Sua5/YwlC_C"/>
</dbReference>
<dbReference type="InterPro" id="IPR010923">
    <property type="entry name" value="T(6)A37_SUA5"/>
</dbReference>
<name>A0A081LE97_9BACI</name>
<evidence type="ECO:0000256" key="6">
    <source>
        <dbReference type="ARBA" id="ARBA00022679"/>
    </source>
</evidence>
<feature type="binding site" evidence="14">
    <location>
        <position position="129"/>
    </location>
    <ligand>
        <name>L-threonine</name>
        <dbReference type="ChEBI" id="CHEBI:57926"/>
    </ligand>
</feature>
<dbReference type="SUPFAM" id="SSF55821">
    <property type="entry name" value="YrdC/RibB"/>
    <property type="match status" value="1"/>
</dbReference>
<dbReference type="Proteomes" id="UP000028091">
    <property type="component" value="Unassembled WGS sequence"/>
</dbReference>
<feature type="domain" description="YrdC-like" evidence="15">
    <location>
        <begin position="20"/>
        <end position="207"/>
    </location>
</feature>
<dbReference type="EMBL" id="JOTP01000003">
    <property type="protein sequence ID" value="KEP27573.1"/>
    <property type="molecule type" value="Genomic_DNA"/>
</dbReference>
<evidence type="ECO:0000256" key="7">
    <source>
        <dbReference type="ARBA" id="ARBA00022694"/>
    </source>
</evidence>
<dbReference type="GO" id="GO:0005524">
    <property type="term" value="F:ATP binding"/>
    <property type="evidence" value="ECO:0007669"/>
    <property type="project" value="UniProtKB-UniRule"/>
</dbReference>
<feature type="binding site" evidence="14">
    <location>
        <position position="242"/>
    </location>
    <ligand>
        <name>ATP</name>
        <dbReference type="ChEBI" id="CHEBI:30616"/>
    </ligand>
</feature>